<organism evidence="7 8">
    <name type="scientific">Christiangramia fulva</name>
    <dbReference type="NCBI Taxonomy" id="2126553"/>
    <lineage>
        <taxon>Bacteria</taxon>
        <taxon>Pseudomonadati</taxon>
        <taxon>Bacteroidota</taxon>
        <taxon>Flavobacteriia</taxon>
        <taxon>Flavobacteriales</taxon>
        <taxon>Flavobacteriaceae</taxon>
        <taxon>Christiangramia</taxon>
    </lineage>
</organism>
<dbReference type="KEGG" id="grs:C7S20_07265"/>
<evidence type="ECO:0000256" key="3">
    <source>
        <dbReference type="RuleBase" id="RU362132"/>
    </source>
</evidence>
<dbReference type="AlphaFoldDB" id="A0A2R3Z478"/>
<sequence length="581" mass="63571">MAKNVSEQLLDILIHLGVKQVYGVTGDALNFFVKAIENSEDIEWIGMKHEGNASFAAFGDSQTSGKLGVCAGTVGPGALHLINGLYNAKKERTPVIAITGQVPQRQEGTNFFQEVDLKKVFDDICDYQAIIKTPEQAPMVIQRAIKIALANNAVCRIELPANVAEMTAENQEFIHPIKKYTSSLVPSEEVVAEAASILNKSKKIGILAGDGCRESRTAVLGLSKKLKAPITHTLRASDIFDHDTENVVGLTGLIGNPSGYNAVMQCDVLLMLGTDFPYIEFLPHKTKTIQVDIRQENIGNRTAVDLGIWSDISSFLKILLPKIETKKDADFLNKLRDNFQKWKANMAQQASASRDNEPLHPQIFADQINRYAANDAIFTVETGTSAIWAAHHISFHSQRRVIGSFNHGSMAVGFPAAIGAQFSNPGKEVWCLSGDGAFNMAMQDFITAVKYKLPIKVLIFNNSELGFVKLEMEKAGLSPSLKALEEVNMNFADYAKLCGGDGIRVEHAGDIEKAIIQAKNSKKPFIIDAVVSSGALSLPPHIGFKEVFGFGTSKIKEAVQIVSGDKSQWENLKKELESYFN</sequence>
<dbReference type="EMBL" id="CP028136">
    <property type="protein sequence ID" value="AVR45083.1"/>
    <property type="molecule type" value="Genomic_DNA"/>
</dbReference>
<dbReference type="GO" id="GO:0003824">
    <property type="term" value="F:catalytic activity"/>
    <property type="evidence" value="ECO:0007669"/>
    <property type="project" value="InterPro"/>
</dbReference>
<dbReference type="OrthoDB" id="4494979at2"/>
<keyword evidence="7" id="KW-0670">Pyruvate</keyword>
<dbReference type="PROSITE" id="PS00187">
    <property type="entry name" value="TPP_ENZYMES"/>
    <property type="match status" value="1"/>
</dbReference>
<keyword evidence="7" id="KW-0830">Ubiquinone</keyword>
<dbReference type="PANTHER" id="PTHR42981:SF2">
    <property type="entry name" value="PYRUVATE DEHYDROGENASE [UBIQUINONE]"/>
    <property type="match status" value="1"/>
</dbReference>
<dbReference type="InterPro" id="IPR047210">
    <property type="entry name" value="TPP_PYR_POXB-like"/>
</dbReference>
<evidence type="ECO:0000259" key="5">
    <source>
        <dbReference type="Pfam" id="PF02775"/>
    </source>
</evidence>
<dbReference type="CDD" id="cd07039">
    <property type="entry name" value="TPP_PYR_POX"/>
    <property type="match status" value="1"/>
</dbReference>
<dbReference type="Proteomes" id="UP000241507">
    <property type="component" value="Chromosome"/>
</dbReference>
<feature type="domain" description="Thiamine pyrophosphate enzyme central" evidence="4">
    <location>
        <begin position="191"/>
        <end position="317"/>
    </location>
</feature>
<dbReference type="GO" id="GO:0019752">
    <property type="term" value="P:carboxylic acid metabolic process"/>
    <property type="evidence" value="ECO:0007669"/>
    <property type="project" value="UniProtKB-ARBA"/>
</dbReference>
<feature type="domain" description="Thiamine pyrophosphate enzyme TPP-binding" evidence="5">
    <location>
        <begin position="382"/>
        <end position="528"/>
    </location>
</feature>
<evidence type="ECO:0000256" key="1">
    <source>
        <dbReference type="ARBA" id="ARBA00007812"/>
    </source>
</evidence>
<dbReference type="InterPro" id="IPR012001">
    <property type="entry name" value="Thiamin_PyroP_enz_TPP-bd_dom"/>
</dbReference>
<dbReference type="InterPro" id="IPR029035">
    <property type="entry name" value="DHS-like_NAD/FAD-binding_dom"/>
</dbReference>
<reference evidence="8" key="1">
    <citation type="submission" date="2018-03" db="EMBL/GenBank/DDBJ databases">
        <title>Gramella fulva sp. nov., isolated from a dry surface of tidal flat.</title>
        <authorList>
            <person name="Hwang S.H."/>
            <person name="Hwang W.M."/>
            <person name="Kang K."/>
            <person name="Ahn T.-Y."/>
        </authorList>
    </citation>
    <scope>NUCLEOTIDE SEQUENCE [LARGE SCALE GENOMIC DNA]</scope>
    <source>
        <strain evidence="8">SH35</strain>
    </source>
</reference>
<keyword evidence="8" id="KW-1185">Reference proteome</keyword>
<feature type="domain" description="Thiamine pyrophosphate enzyme N-terminal TPP-binding" evidence="6">
    <location>
        <begin position="4"/>
        <end position="118"/>
    </location>
</feature>
<evidence type="ECO:0000259" key="6">
    <source>
        <dbReference type="Pfam" id="PF02776"/>
    </source>
</evidence>
<dbReference type="Pfam" id="PF02775">
    <property type="entry name" value="TPP_enzyme_C"/>
    <property type="match status" value="1"/>
</dbReference>
<dbReference type="SUPFAM" id="SSF52467">
    <property type="entry name" value="DHS-like NAD/FAD-binding domain"/>
    <property type="match status" value="1"/>
</dbReference>
<dbReference type="Gene3D" id="3.40.50.970">
    <property type="match status" value="2"/>
</dbReference>
<dbReference type="InterPro" id="IPR011766">
    <property type="entry name" value="TPP_enzyme_TPP-bd"/>
</dbReference>
<keyword evidence="2 3" id="KW-0786">Thiamine pyrophosphate</keyword>
<evidence type="ECO:0000313" key="8">
    <source>
        <dbReference type="Proteomes" id="UP000241507"/>
    </source>
</evidence>
<comment type="similarity">
    <text evidence="1 3">Belongs to the TPP enzyme family.</text>
</comment>
<dbReference type="RefSeq" id="WP_107011861.1">
    <property type="nucleotide sequence ID" value="NZ_CP028136.1"/>
</dbReference>
<dbReference type="InterPro" id="IPR000399">
    <property type="entry name" value="TPP-bd_CS"/>
</dbReference>
<dbReference type="GO" id="GO:0000287">
    <property type="term" value="F:magnesium ion binding"/>
    <property type="evidence" value="ECO:0007669"/>
    <property type="project" value="InterPro"/>
</dbReference>
<dbReference type="InterPro" id="IPR029061">
    <property type="entry name" value="THDP-binding"/>
</dbReference>
<dbReference type="Pfam" id="PF02776">
    <property type="entry name" value="TPP_enzyme_N"/>
    <property type="match status" value="1"/>
</dbReference>
<dbReference type="Gene3D" id="3.40.50.1220">
    <property type="entry name" value="TPP-binding domain"/>
    <property type="match status" value="1"/>
</dbReference>
<dbReference type="InterPro" id="IPR047211">
    <property type="entry name" value="POXB-like"/>
</dbReference>
<evidence type="ECO:0000256" key="2">
    <source>
        <dbReference type="ARBA" id="ARBA00023052"/>
    </source>
</evidence>
<name>A0A2R3Z478_9FLAO</name>
<accession>A0A2R3Z478</accession>
<protein>
    <submittedName>
        <fullName evidence="7">Ubiquinone-dependent pyruvate dehydrogenase</fullName>
    </submittedName>
</protein>
<dbReference type="SUPFAM" id="SSF52518">
    <property type="entry name" value="Thiamin diphosphate-binding fold (THDP-binding)"/>
    <property type="match status" value="2"/>
</dbReference>
<dbReference type="CDD" id="cd02014">
    <property type="entry name" value="TPP_POX"/>
    <property type="match status" value="1"/>
</dbReference>
<dbReference type="GO" id="GO:0030976">
    <property type="term" value="F:thiamine pyrophosphate binding"/>
    <property type="evidence" value="ECO:0007669"/>
    <property type="project" value="InterPro"/>
</dbReference>
<evidence type="ECO:0000259" key="4">
    <source>
        <dbReference type="Pfam" id="PF00205"/>
    </source>
</evidence>
<dbReference type="Pfam" id="PF00205">
    <property type="entry name" value="TPP_enzyme_M"/>
    <property type="match status" value="1"/>
</dbReference>
<dbReference type="InterPro" id="IPR012000">
    <property type="entry name" value="Thiamin_PyroP_enz_cen_dom"/>
</dbReference>
<dbReference type="InterPro" id="IPR047212">
    <property type="entry name" value="TPP_POXB-like"/>
</dbReference>
<dbReference type="PANTHER" id="PTHR42981">
    <property type="entry name" value="PYRUVATE DEHYDROGENASE [UBIQUINONE]"/>
    <property type="match status" value="1"/>
</dbReference>
<proteinExistence type="inferred from homology"/>
<gene>
    <name evidence="7" type="ORF">C7S20_07265</name>
</gene>
<evidence type="ECO:0000313" key="7">
    <source>
        <dbReference type="EMBL" id="AVR45083.1"/>
    </source>
</evidence>